<feature type="domain" description="Helicase ATP-binding" evidence="11">
    <location>
        <begin position="11"/>
        <end position="297"/>
    </location>
</feature>
<evidence type="ECO:0000256" key="6">
    <source>
        <dbReference type="ARBA" id="ARBA00044969"/>
    </source>
</evidence>
<reference evidence="12 13" key="1">
    <citation type="submission" date="2019-07" db="EMBL/GenBank/DDBJ databases">
        <title>Whole genome shotgun sequence of Actinotalea fermentans NBRC 105374.</title>
        <authorList>
            <person name="Hosoyama A."/>
            <person name="Uohara A."/>
            <person name="Ohji S."/>
            <person name="Ichikawa N."/>
        </authorList>
    </citation>
    <scope>NUCLEOTIDE SEQUENCE [LARGE SCALE GENOMIC DNA]</scope>
    <source>
        <strain evidence="12 13">NBRC 105374</strain>
    </source>
</reference>
<dbReference type="GO" id="GO:0003676">
    <property type="term" value="F:nucleic acid binding"/>
    <property type="evidence" value="ECO:0007669"/>
    <property type="project" value="InterPro"/>
</dbReference>
<sequence length="730" mass="75902">METPEVDELLDLAVSSLGGRRRDGQHRMALAVGRAIDTGEHLLVQAGTGTGKSLGYLVPAVRHAVLADERVVVSTATLALQRQVMARDLPLVAEAVAPRLPRAPAVALLKGWHNYLCRHRVAGGYPEEEPAGLFDAAEGRGAAEHPKAVDPLGRQVVRLREWAEETTTGDRDDLVPGVSDRAWRQVSVTAMDCLGKDCPFVDDCFPEQARERAREADVVVTNHAMLGIAASGSPGVLPEHDVLVVDEAHELAERVTAQATAELSAPVVERAARLARRHGGVPPEELVGAAAQLGAALATAPEGRLPQGPDGALLAAVEAVRDAARSLLTALRPEAVTTGSGPGDTTRQAGLKMATSAVLVLFEVAERMAGDGARNGRDVVWTAGEEPGDRPSRLLAAPLDVAGLVRGGLFAGRTAVLTSATLTLGASFVPLGSAVGLWPSELVDDARTEPGASGGGDGDGAKENGRPDGEGTEVRDPSAMPQPWRGLDVGSPFDHARHGILYVARHLPAPGREPATAAQLDEIAALVEAAGGATLGLFSSRRAAVAAAEAMRERLAVPVLCQGEDSVPALVRRFVDDDATCLFGTLSLWQGVDVPGATCRLVVIDRIPFPRPDDPVRSARADAVAAAGGNGFMAVSATHAALLLAQGSGRLLRTESDRGVVAVLDPRLVTARYGSFLVRSMPPFWRTTDRAVALAALRRLADAAGPVPPAPGADVDGDVDGDVGRGAESG</sequence>
<evidence type="ECO:0000256" key="3">
    <source>
        <dbReference type="ARBA" id="ARBA00022806"/>
    </source>
</evidence>
<evidence type="ECO:0000256" key="1">
    <source>
        <dbReference type="ARBA" id="ARBA00022741"/>
    </source>
</evidence>
<evidence type="ECO:0000259" key="11">
    <source>
        <dbReference type="PROSITE" id="PS51193"/>
    </source>
</evidence>
<evidence type="ECO:0000256" key="10">
    <source>
        <dbReference type="SAM" id="MobiDB-lite"/>
    </source>
</evidence>
<keyword evidence="3 12" id="KW-0347">Helicase</keyword>
<evidence type="ECO:0000256" key="5">
    <source>
        <dbReference type="ARBA" id="ARBA00038058"/>
    </source>
</evidence>
<dbReference type="InterPro" id="IPR006555">
    <property type="entry name" value="ATP-dep_Helicase_C"/>
</dbReference>
<protein>
    <recommendedName>
        <fullName evidence="8">ATP-dependent helicase DinG</fullName>
        <ecNumber evidence="6">5.6.2.3</ecNumber>
    </recommendedName>
    <alternativeName>
        <fullName evidence="9">DNA 5'-3' helicase DinG</fullName>
    </alternativeName>
</protein>
<dbReference type="Gene3D" id="3.40.50.300">
    <property type="entry name" value="P-loop containing nucleotide triphosphate hydrolases"/>
    <property type="match status" value="2"/>
</dbReference>
<keyword evidence="1" id="KW-0547">Nucleotide-binding</keyword>
<dbReference type="InterPro" id="IPR045028">
    <property type="entry name" value="DinG/Rad3-like"/>
</dbReference>
<feature type="region of interest" description="Disordered" evidence="10">
    <location>
        <begin position="445"/>
        <end position="483"/>
    </location>
</feature>
<dbReference type="GO" id="GO:0043139">
    <property type="term" value="F:5'-3' DNA helicase activity"/>
    <property type="evidence" value="ECO:0007669"/>
    <property type="project" value="UniProtKB-EC"/>
</dbReference>
<proteinExistence type="inferred from homology"/>
<dbReference type="GO" id="GO:0016818">
    <property type="term" value="F:hydrolase activity, acting on acid anhydrides, in phosphorus-containing anhydrides"/>
    <property type="evidence" value="ECO:0007669"/>
    <property type="project" value="InterPro"/>
</dbReference>
<dbReference type="AlphaFoldDB" id="A0A511YVP6"/>
<dbReference type="RefSeq" id="WP_261765469.1">
    <property type="nucleotide sequence ID" value="NZ_BJYK01000001.1"/>
</dbReference>
<dbReference type="Pfam" id="PF00270">
    <property type="entry name" value="DEAD"/>
    <property type="match status" value="1"/>
</dbReference>
<dbReference type="FunFam" id="3.40.50.300:FF:000437">
    <property type="entry name" value="ATP-dependent DNA helicase DinG"/>
    <property type="match status" value="1"/>
</dbReference>
<comment type="similarity">
    <text evidence="5">Belongs to the helicase family. DinG subfamily.</text>
</comment>
<evidence type="ECO:0000256" key="7">
    <source>
        <dbReference type="ARBA" id="ARBA00048954"/>
    </source>
</evidence>
<comment type="caution">
    <text evidence="12">The sequence shown here is derived from an EMBL/GenBank/DDBJ whole genome shotgun (WGS) entry which is preliminary data.</text>
</comment>
<dbReference type="Pfam" id="PF13307">
    <property type="entry name" value="Helicase_C_2"/>
    <property type="match status" value="1"/>
</dbReference>
<keyword evidence="13" id="KW-1185">Reference proteome</keyword>
<dbReference type="GO" id="GO:0005524">
    <property type="term" value="F:ATP binding"/>
    <property type="evidence" value="ECO:0007669"/>
    <property type="project" value="UniProtKB-KW"/>
</dbReference>
<gene>
    <name evidence="12" type="primary">dinG</name>
    <name evidence="12" type="ORF">AFE02nite_10010</name>
</gene>
<feature type="region of interest" description="Disordered" evidence="10">
    <location>
        <begin position="705"/>
        <end position="730"/>
    </location>
</feature>
<organism evidence="12 13">
    <name type="scientific">Actinotalea fermentans</name>
    <dbReference type="NCBI Taxonomy" id="43671"/>
    <lineage>
        <taxon>Bacteria</taxon>
        <taxon>Bacillati</taxon>
        <taxon>Actinomycetota</taxon>
        <taxon>Actinomycetes</taxon>
        <taxon>Micrococcales</taxon>
        <taxon>Cellulomonadaceae</taxon>
        <taxon>Actinotalea</taxon>
    </lineage>
</organism>
<dbReference type="Proteomes" id="UP000321484">
    <property type="component" value="Unassembled WGS sequence"/>
</dbReference>
<comment type="catalytic activity">
    <reaction evidence="7">
        <text>ATP + H2O = ADP + phosphate + H(+)</text>
        <dbReference type="Rhea" id="RHEA:13065"/>
        <dbReference type="ChEBI" id="CHEBI:15377"/>
        <dbReference type="ChEBI" id="CHEBI:15378"/>
        <dbReference type="ChEBI" id="CHEBI:30616"/>
        <dbReference type="ChEBI" id="CHEBI:43474"/>
        <dbReference type="ChEBI" id="CHEBI:456216"/>
        <dbReference type="EC" id="5.6.2.3"/>
    </reaction>
</comment>
<dbReference type="InterPro" id="IPR014013">
    <property type="entry name" value="Helic_SF1/SF2_ATP-bd_DinG/Rad3"/>
</dbReference>
<keyword evidence="4" id="KW-0067">ATP-binding</keyword>
<dbReference type="SUPFAM" id="SSF52540">
    <property type="entry name" value="P-loop containing nucleoside triphosphate hydrolases"/>
    <property type="match status" value="1"/>
</dbReference>
<dbReference type="InterPro" id="IPR027417">
    <property type="entry name" value="P-loop_NTPase"/>
</dbReference>
<dbReference type="GO" id="GO:0006139">
    <property type="term" value="P:nucleobase-containing compound metabolic process"/>
    <property type="evidence" value="ECO:0007669"/>
    <property type="project" value="InterPro"/>
</dbReference>
<keyword evidence="2" id="KW-0378">Hydrolase</keyword>
<evidence type="ECO:0000256" key="9">
    <source>
        <dbReference type="ARBA" id="ARBA00079061"/>
    </source>
</evidence>
<evidence type="ECO:0000313" key="12">
    <source>
        <dbReference type="EMBL" id="GEN79267.1"/>
    </source>
</evidence>
<dbReference type="EC" id="5.6.2.3" evidence="6"/>
<evidence type="ECO:0000313" key="13">
    <source>
        <dbReference type="Proteomes" id="UP000321484"/>
    </source>
</evidence>
<dbReference type="SMART" id="SM00491">
    <property type="entry name" value="HELICc2"/>
    <property type="match status" value="1"/>
</dbReference>
<dbReference type="PANTHER" id="PTHR11472">
    <property type="entry name" value="DNA REPAIR DEAD HELICASE RAD3/XP-D SUBFAMILY MEMBER"/>
    <property type="match status" value="1"/>
</dbReference>
<feature type="compositionally biased region" description="Basic and acidic residues" evidence="10">
    <location>
        <begin position="459"/>
        <end position="476"/>
    </location>
</feature>
<evidence type="ECO:0000256" key="8">
    <source>
        <dbReference type="ARBA" id="ARBA00073590"/>
    </source>
</evidence>
<dbReference type="InterPro" id="IPR011545">
    <property type="entry name" value="DEAD/DEAH_box_helicase_dom"/>
</dbReference>
<evidence type="ECO:0000256" key="2">
    <source>
        <dbReference type="ARBA" id="ARBA00022801"/>
    </source>
</evidence>
<name>A0A511YVP6_9CELL</name>
<dbReference type="PANTHER" id="PTHR11472:SF34">
    <property type="entry name" value="REGULATOR OF TELOMERE ELONGATION HELICASE 1"/>
    <property type="match status" value="1"/>
</dbReference>
<dbReference type="EMBL" id="BJYK01000001">
    <property type="protein sequence ID" value="GEN79267.1"/>
    <property type="molecule type" value="Genomic_DNA"/>
</dbReference>
<dbReference type="PROSITE" id="PS51193">
    <property type="entry name" value="HELICASE_ATP_BIND_2"/>
    <property type="match status" value="1"/>
</dbReference>
<accession>A0A511YVP6</accession>
<evidence type="ECO:0000256" key="4">
    <source>
        <dbReference type="ARBA" id="ARBA00022840"/>
    </source>
</evidence>